<evidence type="ECO:0000256" key="2">
    <source>
        <dbReference type="SAM" id="Phobius"/>
    </source>
</evidence>
<proteinExistence type="predicted"/>
<feature type="transmembrane region" description="Helical" evidence="2">
    <location>
        <begin position="13"/>
        <end position="33"/>
    </location>
</feature>
<dbReference type="EMBL" id="KQ087183">
    <property type="protein sequence ID" value="KLT44986.1"/>
    <property type="molecule type" value="Genomic_DNA"/>
</dbReference>
<reference evidence="3 4" key="1">
    <citation type="submission" date="2015-03" db="EMBL/GenBank/DDBJ databases">
        <title>Genomics and transcriptomics of the oil-accumulating basidiomycete yeast T. oleaginosus allow insights into substrate utilization and the diverse evolutionary trajectories of mating systems in fungi.</title>
        <authorList>
            <consortium name="DOE Joint Genome Institute"/>
            <person name="Kourist R."/>
            <person name="Kracht O."/>
            <person name="Bracharz F."/>
            <person name="Lipzen A."/>
            <person name="Nolan M."/>
            <person name="Ohm R."/>
            <person name="Grigoriev I."/>
            <person name="Sun S."/>
            <person name="Heitman J."/>
            <person name="Bruck T."/>
            <person name="Nowrousian M."/>
        </authorList>
    </citation>
    <scope>NUCLEOTIDE SEQUENCE [LARGE SCALE GENOMIC DNA]</scope>
    <source>
        <strain evidence="3 4">IBC0246</strain>
    </source>
</reference>
<keyword evidence="2" id="KW-0472">Membrane</keyword>
<feature type="region of interest" description="Disordered" evidence="1">
    <location>
        <begin position="56"/>
        <end position="76"/>
    </location>
</feature>
<gene>
    <name evidence="3" type="ORF">CC85DRAFT_282903</name>
</gene>
<keyword evidence="4" id="KW-1185">Reference proteome</keyword>
<protein>
    <submittedName>
        <fullName evidence="3">Uncharacterized protein</fullName>
    </submittedName>
</protein>
<keyword evidence="2" id="KW-0812">Transmembrane</keyword>
<sequence length="76" mass="8703">MVTRHEPTRKSNILSYTVVGFSVLVTLLALHYVHRKMLKVRKDVFLDMRADLARRGVHEPAPPDTDDEFAYGQHGV</sequence>
<name>A0A0J0XVA6_9TREE</name>
<evidence type="ECO:0000313" key="4">
    <source>
        <dbReference type="Proteomes" id="UP000053611"/>
    </source>
</evidence>
<dbReference type="Proteomes" id="UP000053611">
    <property type="component" value="Unassembled WGS sequence"/>
</dbReference>
<dbReference type="AlphaFoldDB" id="A0A0J0XVA6"/>
<evidence type="ECO:0000256" key="1">
    <source>
        <dbReference type="SAM" id="MobiDB-lite"/>
    </source>
</evidence>
<keyword evidence="2" id="KW-1133">Transmembrane helix</keyword>
<evidence type="ECO:0000313" key="3">
    <source>
        <dbReference type="EMBL" id="KLT44986.1"/>
    </source>
</evidence>
<organism evidence="3 4">
    <name type="scientific">Cutaneotrichosporon oleaginosum</name>
    <dbReference type="NCBI Taxonomy" id="879819"/>
    <lineage>
        <taxon>Eukaryota</taxon>
        <taxon>Fungi</taxon>
        <taxon>Dikarya</taxon>
        <taxon>Basidiomycota</taxon>
        <taxon>Agaricomycotina</taxon>
        <taxon>Tremellomycetes</taxon>
        <taxon>Trichosporonales</taxon>
        <taxon>Trichosporonaceae</taxon>
        <taxon>Cutaneotrichosporon</taxon>
    </lineage>
</organism>
<accession>A0A0J0XVA6</accession>